<accession>A0A0C2IFQ8</accession>
<sequence length="118" mass="13792">MTFINHCTLAKDNIVRTDLIRLWFAMMIFLNIPSYTLDEEVYSHRWNETGSGSFAKPYIKIRHGRRCCQGGFKLKKSCLKSSSVISSALKEQKLIKKRLIFVMTPSIYKEEPFTFFQS</sequence>
<name>A0A0C2IFQ8_THEKT</name>
<gene>
    <name evidence="1" type="ORF">RF11_02562</name>
</gene>
<evidence type="ECO:0000313" key="2">
    <source>
        <dbReference type="Proteomes" id="UP000031668"/>
    </source>
</evidence>
<dbReference type="Proteomes" id="UP000031668">
    <property type="component" value="Unassembled WGS sequence"/>
</dbReference>
<reference evidence="1 2" key="1">
    <citation type="journal article" date="2014" name="Genome Biol. Evol.">
        <title>The genome of the myxosporean Thelohanellus kitauei shows adaptations to nutrient acquisition within its fish host.</title>
        <authorList>
            <person name="Yang Y."/>
            <person name="Xiong J."/>
            <person name="Zhou Z."/>
            <person name="Huo F."/>
            <person name="Miao W."/>
            <person name="Ran C."/>
            <person name="Liu Y."/>
            <person name="Zhang J."/>
            <person name="Feng J."/>
            <person name="Wang M."/>
            <person name="Wang M."/>
            <person name="Wang L."/>
            <person name="Yao B."/>
        </authorList>
    </citation>
    <scope>NUCLEOTIDE SEQUENCE [LARGE SCALE GENOMIC DNA]</scope>
    <source>
        <strain evidence="1">Wuqing</strain>
    </source>
</reference>
<protein>
    <submittedName>
        <fullName evidence="1">Uncharacterized protein</fullName>
    </submittedName>
</protein>
<dbReference type="AlphaFoldDB" id="A0A0C2IFQ8"/>
<dbReference type="EMBL" id="JWZT01004433">
    <property type="protein sequence ID" value="KII64134.1"/>
    <property type="molecule type" value="Genomic_DNA"/>
</dbReference>
<proteinExistence type="predicted"/>
<organism evidence="1 2">
    <name type="scientific">Thelohanellus kitauei</name>
    <name type="common">Myxosporean</name>
    <dbReference type="NCBI Taxonomy" id="669202"/>
    <lineage>
        <taxon>Eukaryota</taxon>
        <taxon>Metazoa</taxon>
        <taxon>Cnidaria</taxon>
        <taxon>Myxozoa</taxon>
        <taxon>Myxosporea</taxon>
        <taxon>Bivalvulida</taxon>
        <taxon>Platysporina</taxon>
        <taxon>Myxobolidae</taxon>
        <taxon>Thelohanellus</taxon>
    </lineage>
</organism>
<keyword evidence="2" id="KW-1185">Reference proteome</keyword>
<comment type="caution">
    <text evidence="1">The sequence shown here is derived from an EMBL/GenBank/DDBJ whole genome shotgun (WGS) entry which is preliminary data.</text>
</comment>
<evidence type="ECO:0000313" key="1">
    <source>
        <dbReference type="EMBL" id="KII64134.1"/>
    </source>
</evidence>